<gene>
    <name evidence="1" type="ORF">VCS650_LOCUS26541</name>
</gene>
<sequence length="398" mass="47361">MQGYKRTSQAFIDRKRQTFKSSNVTLINEQNEIIHHDILNSVVQYDPKLDFTCIPIITHDPILKYIRRQTYGLIWNSIRSPSISKLVQNDRSYAFVEILQIPKTWSRYDIDILLLKLQKKNFLNGFALRDEFVRVLQIVLKNNYSYKFYNINFTRNTIQLIFHSQQETNVTLIISFILLIEFDIPCTKFFPDDIYTSLCNHNDIEEYFKSNSDIKLTRLTSYNSIKFHFDYHITDTKLCEYLLEKSNSLSLILSNFLKLRKQWLKYVPHVVNIIKRQIHYRPSICSINSLQSITSNNSEFMPNNISLSKEIEMQFESLFSLSLIRLLFLTICSQYKQFDNYTIEHALELFNNAVENNYLEHPFLKNINILPDCEINIKQGIKKIINEMQRDCKQQIHR</sequence>
<proteinExistence type="predicted"/>
<accession>A0A814XP67</accession>
<dbReference type="EMBL" id="CAJNON010000358">
    <property type="protein sequence ID" value="CAF1217761.1"/>
    <property type="molecule type" value="Genomic_DNA"/>
</dbReference>
<dbReference type="Proteomes" id="UP000663891">
    <property type="component" value="Unassembled WGS sequence"/>
</dbReference>
<organism evidence="1 2">
    <name type="scientific">Adineta steineri</name>
    <dbReference type="NCBI Taxonomy" id="433720"/>
    <lineage>
        <taxon>Eukaryota</taxon>
        <taxon>Metazoa</taxon>
        <taxon>Spiralia</taxon>
        <taxon>Gnathifera</taxon>
        <taxon>Rotifera</taxon>
        <taxon>Eurotatoria</taxon>
        <taxon>Bdelloidea</taxon>
        <taxon>Adinetida</taxon>
        <taxon>Adinetidae</taxon>
        <taxon>Adineta</taxon>
    </lineage>
</organism>
<reference evidence="1" key="1">
    <citation type="submission" date="2021-02" db="EMBL/GenBank/DDBJ databases">
        <authorList>
            <person name="Nowell W R."/>
        </authorList>
    </citation>
    <scope>NUCLEOTIDE SEQUENCE</scope>
</reference>
<name>A0A814XP67_9BILA</name>
<dbReference type="OrthoDB" id="10015110at2759"/>
<dbReference type="AlphaFoldDB" id="A0A814XP67"/>
<protein>
    <submittedName>
        <fullName evidence="1">Uncharacterized protein</fullName>
    </submittedName>
</protein>
<evidence type="ECO:0000313" key="2">
    <source>
        <dbReference type="Proteomes" id="UP000663891"/>
    </source>
</evidence>
<comment type="caution">
    <text evidence="1">The sequence shown here is derived from an EMBL/GenBank/DDBJ whole genome shotgun (WGS) entry which is preliminary data.</text>
</comment>
<evidence type="ECO:0000313" key="1">
    <source>
        <dbReference type="EMBL" id="CAF1217761.1"/>
    </source>
</evidence>